<accession>A0A098DBJ5</accession>
<keyword evidence="3" id="KW-1185">Reference proteome</keyword>
<dbReference type="EnsemblFungi" id="CEF75817">
    <property type="protein sequence ID" value="CEF75817"/>
    <property type="gene ID" value="FGRRES_13751_M"/>
</dbReference>
<reference evidence="2" key="4">
    <citation type="submission" date="2017-01" db="UniProtKB">
        <authorList>
            <consortium name="EnsemblFungi"/>
        </authorList>
    </citation>
    <scope>IDENTIFICATION</scope>
    <source>
        <strain evidence="2">PH-1 / ATCC MYA-4620 / FGSC 9075 / NRRL 31084</strain>
    </source>
</reference>
<reference evidence="2 3" key="2">
    <citation type="journal article" date="2010" name="Nature">
        <title>Comparative genomics reveals mobile pathogenicity chromosomes in Fusarium.</title>
        <authorList>
            <person name="Ma L.J."/>
            <person name="van der Does H.C."/>
            <person name="Borkovich K.A."/>
            <person name="Coleman J.J."/>
            <person name="Daboussi M.J."/>
            <person name="Di Pietro A."/>
            <person name="Dufresne M."/>
            <person name="Freitag M."/>
            <person name="Grabherr M."/>
            <person name="Henrissat B."/>
            <person name="Houterman P.M."/>
            <person name="Kang S."/>
            <person name="Shim W.B."/>
            <person name="Woloshuk C."/>
            <person name="Xie X."/>
            <person name="Xu J.R."/>
            <person name="Antoniw J."/>
            <person name="Baker S.E."/>
            <person name="Bluhm B.H."/>
            <person name="Breakspear A."/>
            <person name="Brown D.W."/>
            <person name="Butchko R.A."/>
            <person name="Chapman S."/>
            <person name="Coulson R."/>
            <person name="Coutinho P.M."/>
            <person name="Danchin E.G."/>
            <person name="Diener A."/>
            <person name="Gale L.R."/>
            <person name="Gardiner D.M."/>
            <person name="Goff S."/>
            <person name="Hammond-Kosack K.E."/>
            <person name="Hilburn K."/>
            <person name="Hua-Van A."/>
            <person name="Jonkers W."/>
            <person name="Kazan K."/>
            <person name="Kodira C.D."/>
            <person name="Koehrsen M."/>
            <person name="Kumar L."/>
            <person name="Lee Y.H."/>
            <person name="Li L."/>
            <person name="Manners J.M."/>
            <person name="Miranda-Saavedra D."/>
            <person name="Mukherjee M."/>
            <person name="Park G."/>
            <person name="Park J."/>
            <person name="Park S.Y."/>
            <person name="Proctor R.H."/>
            <person name="Regev A."/>
            <person name="Ruiz-Roldan M.C."/>
            <person name="Sain D."/>
            <person name="Sakthikumar S."/>
            <person name="Sykes S."/>
            <person name="Schwartz D.C."/>
            <person name="Turgeon B.G."/>
            <person name="Wapinski I."/>
            <person name="Yoder O."/>
            <person name="Young S."/>
            <person name="Zeng Q."/>
            <person name="Zhou S."/>
            <person name="Galagan J."/>
            <person name="Cuomo C.A."/>
            <person name="Kistler H.C."/>
            <person name="Rep M."/>
        </authorList>
    </citation>
    <scope>GENOME REANNOTATION</scope>
    <source>
        <strain evidence="3">ATCC MYA-4620 / CBS 123657 / FGSC 9075 / NRRL 31084 / PH-1</strain>
        <strain evidence="2">PH-1 / ATCC MYA-4620 / FGSC 9075 / NRRL 31084</strain>
    </source>
</reference>
<dbReference type="Proteomes" id="UP000070720">
    <property type="component" value="Chromosome 1"/>
</dbReference>
<dbReference type="STRING" id="229533.A0A098DBJ5"/>
<dbReference type="VEuPathDB" id="FungiDB:FGRAMPH1_01G08027"/>
<reference evidence="2 3" key="1">
    <citation type="journal article" date="2007" name="Science">
        <title>The Fusarium graminearum genome reveals a link between localized polymorphism and pathogen specialization.</title>
        <authorList>
            <person name="Cuomo C.A."/>
            <person name="Gueldener U."/>
            <person name="Xu J.-R."/>
            <person name="Trail F."/>
            <person name="Turgeon B.G."/>
            <person name="Di Pietro A."/>
            <person name="Walton J.D."/>
            <person name="Ma L.-J."/>
            <person name="Baker S.E."/>
            <person name="Rep M."/>
            <person name="Adam G."/>
            <person name="Antoniw J."/>
            <person name="Baldwin T."/>
            <person name="Calvo S.E."/>
            <person name="Chang Y.-L."/>
            <person name="DeCaprio D."/>
            <person name="Gale L.R."/>
            <person name="Gnerre S."/>
            <person name="Goswami R.S."/>
            <person name="Hammond-Kosack K."/>
            <person name="Harris L.J."/>
            <person name="Hilburn K."/>
            <person name="Kennell J.C."/>
            <person name="Kroken S."/>
            <person name="Magnuson J.K."/>
            <person name="Mannhaupt G."/>
            <person name="Mauceli E.W."/>
            <person name="Mewes H.-W."/>
            <person name="Mitterbauer R."/>
            <person name="Muehlbauer G."/>
            <person name="Muensterkoetter M."/>
            <person name="Nelson D."/>
            <person name="O'Donnell K."/>
            <person name="Ouellet T."/>
            <person name="Qi W."/>
            <person name="Quesneville H."/>
            <person name="Roncero M.I.G."/>
            <person name="Seong K.-Y."/>
            <person name="Tetko I.V."/>
            <person name="Urban M."/>
            <person name="Waalwijk C."/>
            <person name="Ward T.J."/>
            <person name="Yao J."/>
            <person name="Birren B.W."/>
            <person name="Kistler H.C."/>
        </authorList>
    </citation>
    <scope>NUCLEOTIDE SEQUENCE [LARGE SCALE GENOMIC DNA]</scope>
    <source>
        <strain evidence="3">ATCC MYA-4620 / CBS 123657 / FGSC 9075 / NRRL 31084 / PH-1</strain>
        <strain evidence="2">PH-1 / ATCC MYA-4620 / FGSC 9075 / NRRL 31084</strain>
    </source>
</reference>
<reference evidence="1 3" key="3">
    <citation type="journal article" date="2015" name="BMC Genomics">
        <title>The completed genome sequence of the pathogenic ascomycete fungus Fusarium graminearum.</title>
        <authorList>
            <person name="King R."/>
            <person name="Urban M."/>
            <person name="Hammond-Kosack M.C."/>
            <person name="Hassani-Pak K."/>
            <person name="Hammond-Kosack K.E."/>
        </authorList>
    </citation>
    <scope>NUCLEOTIDE SEQUENCE [LARGE SCALE GENOMIC DNA]</scope>
    <source>
        <strain evidence="3">ATCC MYA-4620 / CBS 123657 / FGSC 9075 / NRRL 31084 / PH-1</strain>
        <strain evidence="1">PH-1</strain>
    </source>
</reference>
<gene>
    <name evidence="1" type="ORF">FGRAMPH1_01T08027</name>
</gene>
<sequence>MASYSLKNAISVARSQIQILSKTPKPNRDFQPSQPVLLPAYYKDHIRGELYHFDTDLPDQVERTRHIVVKSGWASPAHWEALVNETTISALSHDWLSWNCTPVGRSVVKSPNALRMPADCWNSRNTKSHYIGALVAPWQISSTKWLTIICPVNMT</sequence>
<accession>A0A0E0RX42</accession>
<evidence type="ECO:0000313" key="3">
    <source>
        <dbReference type="Proteomes" id="UP000070720"/>
    </source>
</evidence>
<name>A0A098DBJ5_GIBZE</name>
<protein>
    <submittedName>
        <fullName evidence="1">Chromosome 1, complete genome</fullName>
    </submittedName>
</protein>
<dbReference type="AlphaFoldDB" id="A0A098DBJ5"/>
<evidence type="ECO:0000313" key="1">
    <source>
        <dbReference type="EMBL" id="CEF75817.1"/>
    </source>
</evidence>
<dbReference type="InParanoid" id="A0A098DBJ5"/>
<evidence type="ECO:0000313" key="2">
    <source>
        <dbReference type="EnsemblFungi" id="CEF75817"/>
    </source>
</evidence>
<dbReference type="EMBL" id="HG970332">
    <property type="protein sequence ID" value="CEF75817.1"/>
    <property type="molecule type" value="Genomic_DNA"/>
</dbReference>
<organism evidence="1 3">
    <name type="scientific">Gibberella zeae (strain ATCC MYA-4620 / CBS 123657 / FGSC 9075 / NRRL 31084 / PH-1)</name>
    <name type="common">Wheat head blight fungus</name>
    <name type="synonym">Fusarium graminearum</name>
    <dbReference type="NCBI Taxonomy" id="229533"/>
    <lineage>
        <taxon>Eukaryota</taxon>
        <taxon>Fungi</taxon>
        <taxon>Dikarya</taxon>
        <taxon>Ascomycota</taxon>
        <taxon>Pezizomycotina</taxon>
        <taxon>Sordariomycetes</taxon>
        <taxon>Hypocreomycetidae</taxon>
        <taxon>Hypocreales</taxon>
        <taxon>Nectriaceae</taxon>
        <taxon>Fusarium</taxon>
    </lineage>
</organism>
<proteinExistence type="predicted"/>